<dbReference type="Proteomes" id="UP001201163">
    <property type="component" value="Unassembled WGS sequence"/>
</dbReference>
<feature type="region of interest" description="Disordered" evidence="1">
    <location>
        <begin position="1"/>
        <end position="178"/>
    </location>
</feature>
<feature type="compositionally biased region" description="Basic residues" evidence="1">
    <location>
        <begin position="82"/>
        <end position="96"/>
    </location>
</feature>
<evidence type="ECO:0000313" key="3">
    <source>
        <dbReference type="Proteomes" id="UP001201163"/>
    </source>
</evidence>
<comment type="caution">
    <text evidence="2">The sequence shown here is derived from an EMBL/GenBank/DDBJ whole genome shotgun (WGS) entry which is preliminary data.</text>
</comment>
<gene>
    <name evidence="2" type="ORF">EDB92DRAFT_1515821</name>
</gene>
<evidence type="ECO:0000256" key="1">
    <source>
        <dbReference type="SAM" id="MobiDB-lite"/>
    </source>
</evidence>
<sequence length="213" mass="23394">MFSHIEYPQSGAHPSYLLPAHRAYTRPEPSPSPAPSSSSSGLARPRAHGQTEDRLQRARPGGPVAHPQASRSSSHLDPGPSKPRRGGPQRSHRRHYNIAEKTQSTMLPSGGMYMTFPLDIPSPEPDTEGRAGPPPFEHGPTELPPRPYESNPQVTEREGSGPERPAKRGRLPADVMDHLPTIEGRLHKIEVAVKEYIDSRNDRAMEKSKLPGP</sequence>
<dbReference type="AlphaFoldDB" id="A0AAD4QAL3"/>
<proteinExistence type="predicted"/>
<accession>A0AAD4QAL3</accession>
<evidence type="ECO:0000313" key="2">
    <source>
        <dbReference type="EMBL" id="KAH8996669.1"/>
    </source>
</evidence>
<name>A0AAD4QAL3_9AGAM</name>
<dbReference type="EMBL" id="JAKELL010000008">
    <property type="protein sequence ID" value="KAH8996669.1"/>
    <property type="molecule type" value="Genomic_DNA"/>
</dbReference>
<feature type="compositionally biased region" description="Basic and acidic residues" evidence="1">
    <location>
        <begin position="155"/>
        <end position="166"/>
    </location>
</feature>
<organism evidence="2 3">
    <name type="scientific">Lactarius akahatsu</name>
    <dbReference type="NCBI Taxonomy" id="416441"/>
    <lineage>
        <taxon>Eukaryota</taxon>
        <taxon>Fungi</taxon>
        <taxon>Dikarya</taxon>
        <taxon>Basidiomycota</taxon>
        <taxon>Agaricomycotina</taxon>
        <taxon>Agaricomycetes</taxon>
        <taxon>Russulales</taxon>
        <taxon>Russulaceae</taxon>
        <taxon>Lactarius</taxon>
    </lineage>
</organism>
<protein>
    <submittedName>
        <fullName evidence="2">Uncharacterized protein</fullName>
    </submittedName>
</protein>
<reference evidence="2" key="1">
    <citation type="submission" date="2022-01" db="EMBL/GenBank/DDBJ databases">
        <title>Comparative genomics reveals a dynamic genome evolution in the ectomycorrhizal milk-cap (Lactarius) mushrooms.</title>
        <authorList>
            <consortium name="DOE Joint Genome Institute"/>
            <person name="Lebreton A."/>
            <person name="Tang N."/>
            <person name="Kuo A."/>
            <person name="LaButti K."/>
            <person name="Drula E."/>
            <person name="Barry K."/>
            <person name="Clum A."/>
            <person name="Lipzen A."/>
            <person name="Mousain D."/>
            <person name="Ng V."/>
            <person name="Wang R."/>
            <person name="Wang X."/>
            <person name="Dai Y."/>
            <person name="Henrissat B."/>
            <person name="Grigoriev I.V."/>
            <person name="Guerin-Laguette A."/>
            <person name="Yu F."/>
            <person name="Martin F.M."/>
        </authorList>
    </citation>
    <scope>NUCLEOTIDE SEQUENCE</scope>
    <source>
        <strain evidence="2">QP</strain>
    </source>
</reference>
<feature type="compositionally biased region" description="Pro residues" evidence="1">
    <location>
        <begin position="132"/>
        <end position="147"/>
    </location>
</feature>
<keyword evidence="3" id="KW-1185">Reference proteome</keyword>